<dbReference type="GO" id="GO:0008168">
    <property type="term" value="F:methyltransferase activity"/>
    <property type="evidence" value="ECO:0007669"/>
    <property type="project" value="UniProtKB-KW"/>
</dbReference>
<keyword evidence="4" id="KW-1185">Reference proteome</keyword>
<dbReference type="Proteomes" id="UP001164718">
    <property type="component" value="Chromosome"/>
</dbReference>
<dbReference type="SUPFAM" id="SSF53335">
    <property type="entry name" value="S-adenosyl-L-methionine-dependent methyltransferases"/>
    <property type="match status" value="1"/>
</dbReference>
<dbReference type="Pfam" id="PF02636">
    <property type="entry name" value="Methyltransf_28"/>
    <property type="match status" value="1"/>
</dbReference>
<dbReference type="GO" id="GO:0032259">
    <property type="term" value="P:methylation"/>
    <property type="evidence" value="ECO:0007669"/>
    <property type="project" value="UniProtKB-KW"/>
</dbReference>
<protein>
    <submittedName>
        <fullName evidence="3">SAM-dependent methyltransferase</fullName>
        <ecNumber evidence="3">2.1.1.-</ecNumber>
    </submittedName>
</protein>
<evidence type="ECO:0000313" key="4">
    <source>
        <dbReference type="Proteomes" id="UP001164718"/>
    </source>
</evidence>
<name>A0A9E8RYA5_9BACI</name>
<evidence type="ECO:0000256" key="2">
    <source>
        <dbReference type="ARBA" id="ARBA00022679"/>
    </source>
</evidence>
<dbReference type="KEGG" id="faf:OE104_03595"/>
<proteinExistence type="predicted"/>
<accession>A0A9E8RYA5</accession>
<dbReference type="EC" id="2.1.1.-" evidence="3"/>
<sequence>MEIPIRIEELYRKLAERLKKGDMVIVDYGYTFAEWYRPNLKNGSLRGYKNHRRVEVASEWKENNDMTTHIHFDALLEWEKEYGLKTVVSHQGRNITRLR</sequence>
<dbReference type="Gene3D" id="3.40.50.12710">
    <property type="match status" value="1"/>
</dbReference>
<evidence type="ECO:0000313" key="3">
    <source>
        <dbReference type="EMBL" id="WAA10427.1"/>
    </source>
</evidence>
<organism evidence="3 4">
    <name type="scientific">Fervidibacillus albus</name>
    <dbReference type="NCBI Taxonomy" id="2980026"/>
    <lineage>
        <taxon>Bacteria</taxon>
        <taxon>Bacillati</taxon>
        <taxon>Bacillota</taxon>
        <taxon>Bacilli</taxon>
        <taxon>Bacillales</taxon>
        <taxon>Bacillaceae</taxon>
        <taxon>Fervidibacillus</taxon>
    </lineage>
</organism>
<keyword evidence="2 3" id="KW-0808">Transferase</keyword>
<gene>
    <name evidence="3" type="ORF">OE104_03595</name>
</gene>
<dbReference type="AlphaFoldDB" id="A0A9E8RYA5"/>
<reference evidence="3" key="1">
    <citation type="submission" date="2022-09" db="EMBL/GenBank/DDBJ databases">
        <title>Complete Genomes of Fervidibacillus albus and Fervidibacillus halotolerans isolated from tidal flat sediments.</title>
        <authorList>
            <person name="Kwon K.K."/>
            <person name="Yang S.-H."/>
            <person name="Park M.J."/>
            <person name="Oh H.-M."/>
        </authorList>
    </citation>
    <scope>NUCLEOTIDE SEQUENCE</scope>
    <source>
        <strain evidence="3">MEBiC13591</strain>
    </source>
</reference>
<dbReference type="EMBL" id="CP106878">
    <property type="protein sequence ID" value="WAA10427.1"/>
    <property type="molecule type" value="Genomic_DNA"/>
</dbReference>
<dbReference type="InterPro" id="IPR003788">
    <property type="entry name" value="NDUFAF7"/>
</dbReference>
<evidence type="ECO:0000256" key="1">
    <source>
        <dbReference type="ARBA" id="ARBA00022603"/>
    </source>
</evidence>
<dbReference type="InterPro" id="IPR038375">
    <property type="entry name" value="NDUFAF7_sf"/>
</dbReference>
<dbReference type="InterPro" id="IPR029063">
    <property type="entry name" value="SAM-dependent_MTases_sf"/>
</dbReference>
<keyword evidence="1 3" id="KW-0489">Methyltransferase</keyword>